<comment type="caution">
    <text evidence="3">The sequence shown here is derived from an EMBL/GenBank/DDBJ whole genome shotgun (WGS) entry which is preliminary data.</text>
</comment>
<evidence type="ECO:0000313" key="4">
    <source>
        <dbReference type="Proteomes" id="UP001209878"/>
    </source>
</evidence>
<protein>
    <submittedName>
        <fullName evidence="3">Uncharacterized protein</fullName>
    </submittedName>
</protein>
<evidence type="ECO:0000256" key="1">
    <source>
        <dbReference type="SAM" id="MobiDB-lite"/>
    </source>
</evidence>
<feature type="region of interest" description="Disordered" evidence="1">
    <location>
        <begin position="43"/>
        <end position="84"/>
    </location>
</feature>
<feature type="chain" id="PRO_5042263176" evidence="2">
    <location>
        <begin position="23"/>
        <end position="217"/>
    </location>
</feature>
<dbReference type="EMBL" id="JAODUO010000594">
    <property type="protein sequence ID" value="KAK2177499.1"/>
    <property type="molecule type" value="Genomic_DNA"/>
</dbReference>
<reference evidence="3" key="1">
    <citation type="journal article" date="2023" name="Mol. Biol. Evol.">
        <title>Third-Generation Sequencing Reveals the Adaptive Role of the Epigenome in Three Deep-Sea Polychaetes.</title>
        <authorList>
            <person name="Perez M."/>
            <person name="Aroh O."/>
            <person name="Sun Y."/>
            <person name="Lan Y."/>
            <person name="Juniper S.K."/>
            <person name="Young C.R."/>
            <person name="Angers B."/>
            <person name="Qian P.Y."/>
        </authorList>
    </citation>
    <scope>NUCLEOTIDE SEQUENCE</scope>
    <source>
        <strain evidence="3">R07B-5</strain>
    </source>
</reference>
<organism evidence="3 4">
    <name type="scientific">Ridgeia piscesae</name>
    <name type="common">Tubeworm</name>
    <dbReference type="NCBI Taxonomy" id="27915"/>
    <lineage>
        <taxon>Eukaryota</taxon>
        <taxon>Metazoa</taxon>
        <taxon>Spiralia</taxon>
        <taxon>Lophotrochozoa</taxon>
        <taxon>Annelida</taxon>
        <taxon>Polychaeta</taxon>
        <taxon>Sedentaria</taxon>
        <taxon>Canalipalpata</taxon>
        <taxon>Sabellida</taxon>
        <taxon>Siboglinidae</taxon>
        <taxon>Ridgeia</taxon>
    </lineage>
</organism>
<accession>A0AAD9KTQ6</accession>
<name>A0AAD9KTQ6_RIDPI</name>
<proteinExistence type="predicted"/>
<keyword evidence="4" id="KW-1185">Reference proteome</keyword>
<evidence type="ECO:0000313" key="3">
    <source>
        <dbReference type="EMBL" id="KAK2177499.1"/>
    </source>
</evidence>
<gene>
    <name evidence="3" type="ORF">NP493_595g01044</name>
</gene>
<feature type="signal peptide" evidence="2">
    <location>
        <begin position="1"/>
        <end position="22"/>
    </location>
</feature>
<dbReference type="AlphaFoldDB" id="A0AAD9KTQ6"/>
<feature type="compositionally biased region" description="Basic residues" evidence="1">
    <location>
        <begin position="69"/>
        <end position="84"/>
    </location>
</feature>
<dbReference type="Proteomes" id="UP001209878">
    <property type="component" value="Unassembled WGS sequence"/>
</dbReference>
<sequence length="217" mass="25104">MPSMVKVLCICLFVLLSDLCSGLRTGDHTQQHGGFVYTRNELLRLRPPPSPPSSRPLMPTVNTTQDASKKRKRGRRGGVKNRLRRRPAKSPYHLLYLQTLYKNTDEFHAKCRYDNVNREACVMAFSETWLDSTRPDDDIILDGFTVYRSDRTNESGKTRGGASILATQNNRQQTDKSMLTLIPDTEWMTSRDWREYLLQRENMETTGVWSIYAQKRP</sequence>
<evidence type="ECO:0000256" key="2">
    <source>
        <dbReference type="SAM" id="SignalP"/>
    </source>
</evidence>
<keyword evidence="2" id="KW-0732">Signal</keyword>